<dbReference type="OrthoDB" id="5022096at2759"/>
<reference evidence="8" key="1">
    <citation type="journal article" date="2020" name="Phytopathology">
        <title>Genome sequence of the chestnut blight fungus Cryphonectria parasitica EP155: A fundamental resource for an archetypical invasive plant pathogen.</title>
        <authorList>
            <person name="Crouch J.A."/>
            <person name="Dawe A."/>
            <person name="Aerts A."/>
            <person name="Barry K."/>
            <person name="Churchill A.C.L."/>
            <person name="Grimwood J."/>
            <person name="Hillman B."/>
            <person name="Milgroom M.G."/>
            <person name="Pangilinan J."/>
            <person name="Smith M."/>
            <person name="Salamov A."/>
            <person name="Schmutz J."/>
            <person name="Yadav J."/>
            <person name="Grigoriev I.V."/>
            <person name="Nuss D."/>
        </authorList>
    </citation>
    <scope>NUCLEOTIDE SEQUENCE</scope>
    <source>
        <strain evidence="8">EP155</strain>
    </source>
</reference>
<accession>A0A9P5CUA0</accession>
<dbReference type="Proteomes" id="UP000803844">
    <property type="component" value="Unassembled WGS sequence"/>
</dbReference>
<feature type="transmembrane region" description="Helical" evidence="6">
    <location>
        <begin position="47"/>
        <end position="69"/>
    </location>
</feature>
<sequence>MSLEDQERFKFGEMMIGIFCVVGICLVKISVGFFLRRFLQTRFLKRLVLGFIIFISIYLVYSILTFVMMCTPTRSYWDSNVSGTCWSARTLSIVGNLNAAINITTDFFTWLLPIWVIMKLQLKRKTKMTLMVIMSLGLFAVIASVLRVFLGSAWEWSTDLYIWLNVEVDTAILAASLPCLRPIFRRFLGSTNEPSYPQGPSHYGNRTAGTRSGYARQDDSIALTSVSHKGDSFKTFAKKEETYNAKVTSNTSTVSRGGVGRDNDSEEAILSPHGITKTLETTVFVSNV</sequence>
<dbReference type="InterPro" id="IPR049326">
    <property type="entry name" value="Rhodopsin_dom_fungi"/>
</dbReference>
<evidence type="ECO:0000313" key="9">
    <source>
        <dbReference type="Proteomes" id="UP000803844"/>
    </source>
</evidence>
<protein>
    <recommendedName>
        <fullName evidence="7">Rhodopsin domain-containing protein</fullName>
    </recommendedName>
</protein>
<dbReference type="Pfam" id="PF20684">
    <property type="entry name" value="Fung_rhodopsin"/>
    <property type="match status" value="1"/>
</dbReference>
<evidence type="ECO:0000313" key="8">
    <source>
        <dbReference type="EMBL" id="KAF3769925.1"/>
    </source>
</evidence>
<feature type="transmembrane region" description="Helical" evidence="6">
    <location>
        <begin position="99"/>
        <end position="118"/>
    </location>
</feature>
<feature type="transmembrane region" description="Helical" evidence="6">
    <location>
        <begin position="14"/>
        <end position="35"/>
    </location>
</feature>
<organism evidence="8 9">
    <name type="scientific">Cryphonectria parasitica (strain ATCC 38755 / EP155)</name>
    <dbReference type="NCBI Taxonomy" id="660469"/>
    <lineage>
        <taxon>Eukaryota</taxon>
        <taxon>Fungi</taxon>
        <taxon>Dikarya</taxon>
        <taxon>Ascomycota</taxon>
        <taxon>Pezizomycotina</taxon>
        <taxon>Sordariomycetes</taxon>
        <taxon>Sordariomycetidae</taxon>
        <taxon>Diaporthales</taxon>
        <taxon>Cryphonectriaceae</taxon>
        <taxon>Cryphonectria-Endothia species complex</taxon>
        <taxon>Cryphonectria</taxon>
    </lineage>
</organism>
<comment type="subcellular location">
    <subcellularLocation>
        <location evidence="1">Membrane</location>
        <topology evidence="1">Multi-pass membrane protein</topology>
    </subcellularLocation>
</comment>
<feature type="domain" description="Rhodopsin" evidence="7">
    <location>
        <begin position="17"/>
        <end position="186"/>
    </location>
</feature>
<gene>
    <name evidence="8" type="ORF">M406DRAFT_66385</name>
</gene>
<keyword evidence="3 6" id="KW-1133">Transmembrane helix</keyword>
<dbReference type="RefSeq" id="XP_040780886.1">
    <property type="nucleotide sequence ID" value="XM_040924997.1"/>
</dbReference>
<evidence type="ECO:0000256" key="2">
    <source>
        <dbReference type="ARBA" id="ARBA00022692"/>
    </source>
</evidence>
<dbReference type="PANTHER" id="PTHR33048">
    <property type="entry name" value="PTH11-LIKE INTEGRAL MEMBRANE PROTEIN (AFU_ORTHOLOGUE AFUA_5G11245)"/>
    <property type="match status" value="1"/>
</dbReference>
<name>A0A9P5CUA0_CRYP1</name>
<keyword evidence="4 6" id="KW-0472">Membrane</keyword>
<evidence type="ECO:0000259" key="7">
    <source>
        <dbReference type="Pfam" id="PF20684"/>
    </source>
</evidence>
<dbReference type="AlphaFoldDB" id="A0A9P5CUA0"/>
<comment type="similarity">
    <text evidence="5">Belongs to the SAT4 family.</text>
</comment>
<comment type="caution">
    <text evidence="8">The sequence shown here is derived from an EMBL/GenBank/DDBJ whole genome shotgun (WGS) entry which is preliminary data.</text>
</comment>
<evidence type="ECO:0000256" key="1">
    <source>
        <dbReference type="ARBA" id="ARBA00004141"/>
    </source>
</evidence>
<evidence type="ECO:0000256" key="6">
    <source>
        <dbReference type="SAM" id="Phobius"/>
    </source>
</evidence>
<feature type="transmembrane region" description="Helical" evidence="6">
    <location>
        <begin position="130"/>
        <end position="154"/>
    </location>
</feature>
<evidence type="ECO:0000256" key="3">
    <source>
        <dbReference type="ARBA" id="ARBA00022989"/>
    </source>
</evidence>
<dbReference type="GO" id="GO:0016020">
    <property type="term" value="C:membrane"/>
    <property type="evidence" value="ECO:0007669"/>
    <property type="project" value="UniProtKB-SubCell"/>
</dbReference>
<keyword evidence="2 6" id="KW-0812">Transmembrane</keyword>
<dbReference type="EMBL" id="MU032344">
    <property type="protein sequence ID" value="KAF3769925.1"/>
    <property type="molecule type" value="Genomic_DNA"/>
</dbReference>
<dbReference type="PANTHER" id="PTHR33048:SF167">
    <property type="entry name" value="INTEGRAL MEMBRANE PROTEIN"/>
    <property type="match status" value="1"/>
</dbReference>
<keyword evidence="9" id="KW-1185">Reference proteome</keyword>
<dbReference type="InterPro" id="IPR052337">
    <property type="entry name" value="SAT4-like"/>
</dbReference>
<proteinExistence type="inferred from homology"/>
<dbReference type="GeneID" id="63842126"/>
<evidence type="ECO:0000256" key="5">
    <source>
        <dbReference type="ARBA" id="ARBA00038359"/>
    </source>
</evidence>
<evidence type="ECO:0000256" key="4">
    <source>
        <dbReference type="ARBA" id="ARBA00023136"/>
    </source>
</evidence>